<dbReference type="AlphaFoldDB" id="A0A074WPF8"/>
<proteinExistence type="predicted"/>
<feature type="compositionally biased region" description="Low complexity" evidence="1">
    <location>
        <begin position="16"/>
        <end position="31"/>
    </location>
</feature>
<accession>A0A074WPF8</accession>
<dbReference type="RefSeq" id="XP_013427792.1">
    <property type="nucleotide sequence ID" value="XM_013572338.1"/>
</dbReference>
<protein>
    <submittedName>
        <fullName evidence="2">Uncharacterized protein</fullName>
    </submittedName>
</protein>
<feature type="compositionally biased region" description="Pro residues" evidence="1">
    <location>
        <begin position="63"/>
        <end position="74"/>
    </location>
</feature>
<dbReference type="GeneID" id="25416873"/>
<dbReference type="HOGENOM" id="CLU_2830777_0_0_1"/>
<dbReference type="OrthoDB" id="3919332at2759"/>
<feature type="region of interest" description="Disordered" evidence="1">
    <location>
        <begin position="13"/>
        <end position="74"/>
    </location>
</feature>
<dbReference type="EMBL" id="KL584709">
    <property type="protein sequence ID" value="KEQ73494.1"/>
    <property type="molecule type" value="Genomic_DNA"/>
</dbReference>
<name>A0A074WPF8_9PEZI</name>
<sequence>MSFSLRALLSHLPCFGSGSSNNNSSSNNNNNKDPASPLTISGPKCFTHEGTGNPEFPMRPFVSTPPPYVQPARP</sequence>
<organism evidence="2 3">
    <name type="scientific">Aureobasidium namibiae CBS 147.97</name>
    <dbReference type="NCBI Taxonomy" id="1043004"/>
    <lineage>
        <taxon>Eukaryota</taxon>
        <taxon>Fungi</taxon>
        <taxon>Dikarya</taxon>
        <taxon>Ascomycota</taxon>
        <taxon>Pezizomycotina</taxon>
        <taxon>Dothideomycetes</taxon>
        <taxon>Dothideomycetidae</taxon>
        <taxon>Dothideales</taxon>
        <taxon>Saccotheciaceae</taxon>
        <taxon>Aureobasidium</taxon>
    </lineage>
</organism>
<evidence type="ECO:0000313" key="2">
    <source>
        <dbReference type="EMBL" id="KEQ73494.1"/>
    </source>
</evidence>
<keyword evidence="3" id="KW-1185">Reference proteome</keyword>
<dbReference type="Proteomes" id="UP000027730">
    <property type="component" value="Unassembled WGS sequence"/>
</dbReference>
<evidence type="ECO:0000313" key="3">
    <source>
        <dbReference type="Proteomes" id="UP000027730"/>
    </source>
</evidence>
<reference evidence="2 3" key="1">
    <citation type="journal article" date="2014" name="BMC Genomics">
        <title>Genome sequencing of four Aureobasidium pullulans varieties: biotechnological potential, stress tolerance, and description of new species.</title>
        <authorList>
            <person name="Gostin Ar C."/>
            <person name="Ohm R.A."/>
            <person name="Kogej T."/>
            <person name="Sonjak S."/>
            <person name="Turk M."/>
            <person name="Zajc J."/>
            <person name="Zalar P."/>
            <person name="Grube M."/>
            <person name="Sun H."/>
            <person name="Han J."/>
            <person name="Sharma A."/>
            <person name="Chiniquy J."/>
            <person name="Ngan C.Y."/>
            <person name="Lipzen A."/>
            <person name="Barry K."/>
            <person name="Grigoriev I.V."/>
            <person name="Gunde-Cimerman N."/>
        </authorList>
    </citation>
    <scope>NUCLEOTIDE SEQUENCE [LARGE SCALE GENOMIC DNA]</scope>
    <source>
        <strain evidence="2 3">CBS 147.97</strain>
    </source>
</reference>
<evidence type="ECO:0000256" key="1">
    <source>
        <dbReference type="SAM" id="MobiDB-lite"/>
    </source>
</evidence>
<gene>
    <name evidence="2" type="ORF">M436DRAFT_81870</name>
</gene>